<protein>
    <submittedName>
        <fullName evidence="2">HD family phosphohydrolase</fullName>
    </submittedName>
</protein>
<dbReference type="SMART" id="SM00471">
    <property type="entry name" value="HDc"/>
    <property type="match status" value="1"/>
</dbReference>
<dbReference type="OrthoDB" id="357543at2"/>
<dbReference type="EMBL" id="QOHO01000064">
    <property type="protein sequence ID" value="RFZ77361.1"/>
    <property type="molecule type" value="Genomic_DNA"/>
</dbReference>
<name>A0A3E2N8Z8_9FIRM</name>
<dbReference type="SUPFAM" id="SSF109604">
    <property type="entry name" value="HD-domain/PDEase-like"/>
    <property type="match status" value="1"/>
</dbReference>
<dbReference type="Gene3D" id="1.10.3210.10">
    <property type="entry name" value="Hypothetical protein af1432"/>
    <property type="match status" value="1"/>
</dbReference>
<accession>A0A3E2N8Z8</accession>
<comment type="caution">
    <text evidence="2">The sequence shown here is derived from an EMBL/GenBank/DDBJ whole genome shotgun (WGS) entry which is preliminary data.</text>
</comment>
<proteinExistence type="predicted"/>
<sequence>MAGNEDKEGMKRLLKHMENIGFYEMPCSGGNHLAKTGGLAEHSLNVTRYALSLLNAWYEEPYISQWTDSVIVCGLLHDLGKCGQFQKPGYVPNIVKDGRPTKADPVQKYKQSESKPFKVNPDLLNVPHEIRSVTIINEYIALTEEEYHAILYHNGLYGPLYREINGKETALYMILHFADMWCSRIVEEGDDNAECDIN</sequence>
<evidence type="ECO:0000313" key="2">
    <source>
        <dbReference type="EMBL" id="RFZ77361.1"/>
    </source>
</evidence>
<gene>
    <name evidence="2" type="ORF">DS742_19355</name>
</gene>
<evidence type="ECO:0000313" key="3">
    <source>
        <dbReference type="Proteomes" id="UP000260680"/>
    </source>
</evidence>
<evidence type="ECO:0000259" key="1">
    <source>
        <dbReference type="SMART" id="SM00471"/>
    </source>
</evidence>
<organism evidence="2 3">
    <name type="scientific">Lacrimispora amygdalina</name>
    <dbReference type="NCBI Taxonomy" id="253257"/>
    <lineage>
        <taxon>Bacteria</taxon>
        <taxon>Bacillati</taxon>
        <taxon>Bacillota</taxon>
        <taxon>Clostridia</taxon>
        <taxon>Lachnospirales</taxon>
        <taxon>Lachnospiraceae</taxon>
        <taxon>Lacrimispora</taxon>
    </lineage>
</organism>
<reference evidence="2 3" key="1">
    <citation type="submission" date="2018-07" db="EMBL/GenBank/DDBJ databases">
        <title>New species, Clostridium PI-S10-A1B.</title>
        <authorList>
            <person name="Krishna G."/>
            <person name="Summeta K."/>
            <person name="Shikha S."/>
            <person name="Prabhu P.B."/>
            <person name="Suresh K."/>
        </authorList>
    </citation>
    <scope>NUCLEOTIDE SEQUENCE [LARGE SCALE GENOMIC DNA]</scope>
    <source>
        <strain evidence="2 3">PI-S10-A1B</strain>
    </source>
</reference>
<feature type="domain" description="HD/PDEase" evidence="1">
    <location>
        <begin position="35"/>
        <end position="151"/>
    </location>
</feature>
<dbReference type="Proteomes" id="UP000260680">
    <property type="component" value="Unassembled WGS sequence"/>
</dbReference>
<dbReference type="InterPro" id="IPR003607">
    <property type="entry name" value="HD/PDEase_dom"/>
</dbReference>
<dbReference type="AlphaFoldDB" id="A0A3E2N8Z8"/>